<feature type="transmembrane region" description="Helical" evidence="16">
    <location>
        <begin position="299"/>
        <end position="319"/>
    </location>
</feature>
<keyword evidence="7" id="KW-0808">Transferase</keyword>
<keyword evidence="10 16" id="KW-1133">Transmembrane helix</keyword>
<evidence type="ECO:0000256" key="16">
    <source>
        <dbReference type="SAM" id="Phobius"/>
    </source>
</evidence>
<evidence type="ECO:0000256" key="11">
    <source>
        <dbReference type="ARBA" id="ARBA00023136"/>
    </source>
</evidence>
<dbReference type="GO" id="GO:0005789">
    <property type="term" value="C:endoplasmic reticulum membrane"/>
    <property type="evidence" value="ECO:0007669"/>
    <property type="project" value="UniProtKB-SubCell"/>
</dbReference>
<evidence type="ECO:0000256" key="4">
    <source>
        <dbReference type="ARBA" id="ARBA00011967"/>
    </source>
</evidence>
<dbReference type="PANTHER" id="PTHR12989">
    <property type="entry name" value="ALPHA-1,2-GLUCOSYLTRANSFERASE ALG10"/>
    <property type="match status" value="1"/>
</dbReference>
<dbReference type="EMBL" id="LAZP02000049">
    <property type="protein sequence ID" value="PFH61933.1"/>
    <property type="molecule type" value="Genomic_DNA"/>
</dbReference>
<feature type="transmembrane region" description="Helical" evidence="16">
    <location>
        <begin position="374"/>
        <end position="402"/>
    </location>
</feature>
<feature type="region of interest" description="Disordered" evidence="15">
    <location>
        <begin position="474"/>
        <end position="498"/>
    </location>
</feature>
<evidence type="ECO:0000256" key="2">
    <source>
        <dbReference type="ARBA" id="ARBA00004922"/>
    </source>
</evidence>
<evidence type="ECO:0000256" key="10">
    <source>
        <dbReference type="ARBA" id="ARBA00022989"/>
    </source>
</evidence>
<dbReference type="STRING" id="268505.A0A2A9PM16"/>
<evidence type="ECO:0000256" key="7">
    <source>
        <dbReference type="ARBA" id="ARBA00022679"/>
    </source>
</evidence>
<dbReference type="AlphaFoldDB" id="A0A2A9PM16"/>
<feature type="compositionally biased region" description="Acidic residues" evidence="15">
    <location>
        <begin position="474"/>
        <end position="485"/>
    </location>
</feature>
<dbReference type="GO" id="GO:0006488">
    <property type="term" value="P:dolichol-linked oligosaccharide biosynthetic process"/>
    <property type="evidence" value="ECO:0007669"/>
    <property type="project" value="InterPro"/>
</dbReference>
<keyword evidence="9" id="KW-0256">Endoplasmic reticulum</keyword>
<dbReference type="InterPro" id="IPR016900">
    <property type="entry name" value="Alg10"/>
</dbReference>
<dbReference type="EC" id="2.4.1.256" evidence="4"/>
<evidence type="ECO:0000256" key="1">
    <source>
        <dbReference type="ARBA" id="ARBA00004477"/>
    </source>
</evidence>
<feature type="transmembrane region" description="Helical" evidence="16">
    <location>
        <begin position="260"/>
        <end position="279"/>
    </location>
</feature>
<evidence type="ECO:0000256" key="9">
    <source>
        <dbReference type="ARBA" id="ARBA00022824"/>
    </source>
</evidence>
<feature type="region of interest" description="Disordered" evidence="15">
    <location>
        <begin position="342"/>
        <end position="364"/>
    </location>
</feature>
<evidence type="ECO:0000313" key="18">
    <source>
        <dbReference type="Proteomes" id="UP000037136"/>
    </source>
</evidence>
<comment type="pathway">
    <text evidence="2">Protein modification; protein glycosylation.</text>
</comment>
<evidence type="ECO:0000256" key="12">
    <source>
        <dbReference type="ARBA" id="ARBA00032069"/>
    </source>
</evidence>
<evidence type="ECO:0000256" key="3">
    <source>
        <dbReference type="ARBA" id="ARBA00010600"/>
    </source>
</evidence>
<keyword evidence="18" id="KW-1185">Reference proteome</keyword>
<gene>
    <name evidence="17" type="ORF">XA68_15806</name>
</gene>
<comment type="caution">
    <text evidence="17">The sequence shown here is derived from an EMBL/GenBank/DDBJ whole genome shotgun (WGS) entry which is preliminary data.</text>
</comment>
<feature type="transmembrane region" description="Helical" evidence="16">
    <location>
        <begin position="107"/>
        <end position="129"/>
    </location>
</feature>
<organism evidence="17 18">
    <name type="scientific">Ophiocordyceps unilateralis</name>
    <name type="common">Zombie-ant fungus</name>
    <name type="synonym">Torrubia unilateralis</name>
    <dbReference type="NCBI Taxonomy" id="268505"/>
    <lineage>
        <taxon>Eukaryota</taxon>
        <taxon>Fungi</taxon>
        <taxon>Dikarya</taxon>
        <taxon>Ascomycota</taxon>
        <taxon>Pezizomycotina</taxon>
        <taxon>Sordariomycetes</taxon>
        <taxon>Hypocreomycetidae</taxon>
        <taxon>Hypocreales</taxon>
        <taxon>Ophiocordycipitaceae</taxon>
        <taxon>Ophiocordyceps</taxon>
    </lineage>
</organism>
<comment type="subcellular location">
    <subcellularLocation>
        <location evidence="1">Endoplasmic reticulum membrane</location>
        <topology evidence="1">Multi-pass membrane protein</topology>
    </subcellularLocation>
</comment>
<keyword evidence="6" id="KW-0328">Glycosyltransferase</keyword>
<dbReference type="Pfam" id="PF04922">
    <property type="entry name" value="DIE2_ALG10"/>
    <property type="match status" value="1"/>
</dbReference>
<evidence type="ECO:0000313" key="17">
    <source>
        <dbReference type="EMBL" id="PFH61933.1"/>
    </source>
</evidence>
<evidence type="ECO:0000256" key="6">
    <source>
        <dbReference type="ARBA" id="ARBA00022676"/>
    </source>
</evidence>
<protein>
    <recommendedName>
        <fullName evidence="5">Dol-P-Glc:Glc(2)Man(9)GlcNAc(2)-PP-Dol alpha-1,2-glucosyltransferase</fullName>
        <ecNumber evidence="4">2.4.1.256</ecNumber>
    </recommendedName>
    <alternativeName>
        <fullName evidence="12">Asparagine-linked glycosylation protein 10</fullName>
    </alternativeName>
</protein>
<comment type="similarity">
    <text evidence="3">Belongs to the ALG10 glucosyltransferase family.</text>
</comment>
<dbReference type="GO" id="GO:0106073">
    <property type="term" value="F:dolichyl pyrophosphate Glc2Man9GlcNAc2 alpha-1,2-glucosyltransferase activity"/>
    <property type="evidence" value="ECO:0007669"/>
    <property type="project" value="UniProtKB-EC"/>
</dbReference>
<keyword evidence="8 16" id="KW-0812">Transmembrane</keyword>
<feature type="transmembrane region" description="Helical" evidence="16">
    <location>
        <begin position="422"/>
        <end position="445"/>
    </location>
</feature>
<proteinExistence type="inferred from homology"/>
<evidence type="ECO:0000256" key="15">
    <source>
        <dbReference type="SAM" id="MobiDB-lite"/>
    </source>
</evidence>
<comment type="catalytic activity">
    <reaction evidence="14">
        <text>an alpha-D-Glc-(1-&gt;3)-alpha-D-Glc-(1-&gt;3)-alpha-D-Man-(1-&gt;2)-alpha-D-Man-(1-&gt;2)-alpha-D-Man-(1-&gt;3)-[alpha-D-Man-(1-&gt;2)-alpha-D-Man-(1-&gt;3)-[alpha-D-Man-(1-&gt;2)-alpha-D-Man-(1-&gt;6)]-alpha-D-Man-(1-&gt;6)]-beta-D-Man-(1-&gt;4)-beta-D-GlcNAc-(1-&gt;4)-alpha-D-GlcNAc-diphospho-di-trans,poly-cis-dolichol + a di-trans,poly-cis-dolichyl beta-D-glucosyl phosphate = a alpha-D-Glc-(1-&gt;2)-alpha-D-Glc-(1-&gt;3)-alpha-D-Glc-(1-&gt;3)-alpha-D-Man-(1-&gt;2)-alpha-D-Man-(1-&gt;2)-alpha-D-Man-(1-&gt;3)-[alpha-D-Man-(1-&gt;2)-alpha-D-Man-(1-&gt;3)-[alpha-D-Man-(1-&gt;2)-alpha-D-Man-(1-&gt;6)]-alpha-D-Man-(1-&gt;6)]-beta-D-Man-(1-&gt;4)-beta-D-GlcNAc-(1-&gt;4)-alpha-D-GlcNAc-diphospho-di-trans,poly-cis-dolichol + a di-trans,poly-cis-dolichyl phosphate + H(+)</text>
        <dbReference type="Rhea" id="RHEA:29543"/>
        <dbReference type="Rhea" id="RHEA-COMP:19498"/>
        <dbReference type="Rhea" id="RHEA-COMP:19502"/>
        <dbReference type="Rhea" id="RHEA-COMP:19512"/>
        <dbReference type="Rhea" id="RHEA-COMP:19522"/>
        <dbReference type="ChEBI" id="CHEBI:15378"/>
        <dbReference type="ChEBI" id="CHEBI:57525"/>
        <dbReference type="ChEBI" id="CHEBI:57683"/>
        <dbReference type="ChEBI" id="CHEBI:132522"/>
        <dbReference type="ChEBI" id="CHEBI:132523"/>
        <dbReference type="EC" id="2.4.1.256"/>
    </reaction>
    <physiologicalReaction direction="left-to-right" evidence="14">
        <dbReference type="Rhea" id="RHEA:29544"/>
    </physiologicalReaction>
</comment>
<keyword evidence="11 16" id="KW-0472">Membrane</keyword>
<reference evidence="17 18" key="1">
    <citation type="journal article" date="2015" name="BMC Genomics">
        <title>Gene expression during zombie ant biting behavior reflects the complexity underlying fungal parasitic behavioral manipulation.</title>
        <authorList>
            <person name="de Bekker C."/>
            <person name="Ohm R.A."/>
            <person name="Loreto R.G."/>
            <person name="Sebastian A."/>
            <person name="Albert I."/>
            <person name="Merrow M."/>
            <person name="Brachmann A."/>
            <person name="Hughes D.P."/>
        </authorList>
    </citation>
    <scope>NUCLEOTIDE SEQUENCE [LARGE SCALE GENOMIC DNA]</scope>
    <source>
        <strain evidence="17 18">SC16a</strain>
    </source>
</reference>
<feature type="transmembrane region" description="Helical" evidence="16">
    <location>
        <begin position="69"/>
        <end position="86"/>
    </location>
</feature>
<dbReference type="Proteomes" id="UP000037136">
    <property type="component" value="Unassembled WGS sequence"/>
</dbReference>
<dbReference type="OrthoDB" id="4769at2759"/>
<feature type="transmembrane region" description="Helical" evidence="16">
    <location>
        <begin position="581"/>
        <end position="600"/>
    </location>
</feature>
<evidence type="ECO:0000256" key="13">
    <source>
        <dbReference type="ARBA" id="ARBA00044727"/>
    </source>
</evidence>
<evidence type="ECO:0000256" key="14">
    <source>
        <dbReference type="ARBA" id="ARBA00048064"/>
    </source>
</evidence>
<accession>A0A2A9PM16</accession>
<evidence type="ECO:0000256" key="5">
    <source>
        <dbReference type="ARBA" id="ARBA00018512"/>
    </source>
</evidence>
<dbReference type="PANTHER" id="PTHR12989:SF10">
    <property type="entry name" value="DOL-P-GLC:GLC(2)MAN(9)GLCNAC(2)-PP-DOL ALPHA-1,2-GLUCOSYLTRANSFERASE-RELATED"/>
    <property type="match status" value="1"/>
</dbReference>
<reference evidence="17 18" key="2">
    <citation type="journal article" date="2017" name="Sci. Rep.">
        <title>Ant-infecting Ophiocordyceps genomes reveal a high diversity of potential behavioral manipulation genes and a possible major role for enterotoxins.</title>
        <authorList>
            <person name="de Bekker C."/>
            <person name="Ohm R.A."/>
            <person name="Evans H.C."/>
            <person name="Brachmann A."/>
            <person name="Hughes D.P."/>
        </authorList>
    </citation>
    <scope>NUCLEOTIDE SEQUENCE [LARGE SCALE GENOMIC DNA]</scope>
    <source>
        <strain evidence="17 18">SC16a</strain>
    </source>
</reference>
<sequence length="624" mass="70887">MDLLPWAVAASACDEVFHIPQAQRYCHGRFGEWDDKITTPPGLYLLSNLLPQAFNVTGLSWTHSCEPNSLRAFNLVGLAVLAYLFLLCRRRIEERLSPTQQQPPTRFAIHSACNVALFPLLFFFSGLYYTDVASTAVVLAAFLNHLNRVARDRSSTKSDLFTVALGLLALLMRQTNVFWAVVYMGGMEVVHAITTMKSESKHPPVMNGRIDQLLFMIREYSIGRVHDPPLCKAKMDDTLLTAFSFGIAALCNPIRVLRQIWPYMTVLGAFVVFVVWNGAVVLGDKSNHVATIHFAQLLYMWPLFVFFSWPLLLPQALGLDAGLRTFLTSVLNARWATARKENDTRKHALSDATPKRRRSQIQKTSQKAERLRNLLWIICFLGAILLCCAIVRFNTIIHPFTLADNRHYMFYVFRYSIGRASWIRYTLVGPYLLSCNMIMSAMAGYSKGCQEASRASHSQLPPAPPRTNFIHDAESEDSEVDEDAEEAGKMRHPGKPLRPNPLRHLPSLPYTSTGLIWLLATSLSLVTAPLVEPRYFIAPWVLWRLLVPEWRLCGNQDGAEDGPKSRHDEAHELFRWHDMRLVVETAWFAVINLATCYVFIAKPFIWRDEAGGVLDNGRLQRFMW</sequence>
<name>A0A2A9PM16_OPHUN</name>
<comment type="function">
    <text evidence="13">Dol-P-Glc:Glc(2)Man(9)GlcNAc(2)-PP-Dol alpha-1,2-glucosyltransferase that operates in the biosynthetic pathway of dolichol-linked oligosaccharides, the glycan precursors employed in protein asparagine (N)-glycosylation. The assembly of dolichol-linked oligosaccharides begins on the cytosolic side of the endoplasmic reticulum membrane and finishes in its lumen. The sequential addition of sugars to dolichol pyrophosphate produces dolichol-linked oligosaccharides containing fourteen sugars, including two GlcNAcs, nine mannoses and three glucoses. Once assembled, the oligosaccharide is transferred from the lipid to nascent proteins by oligosaccharyltransferases. In the lumen of the endoplasmic reticulum, adds the third and last glucose residue from dolichyl phosphate glucose (Dol-P-Glc) onto the lipid-linked oligosaccharide intermediate Glc(2)Man(9)GlcNAc(2)-PP-Dol to produce Glc(3)Man(9)GlcNAc(2)-PP-Dol.</text>
</comment>
<evidence type="ECO:0000256" key="8">
    <source>
        <dbReference type="ARBA" id="ARBA00022692"/>
    </source>
</evidence>
<dbReference type="UniPathway" id="UPA00378"/>